<evidence type="ECO:0000313" key="3">
    <source>
        <dbReference type="EMBL" id="SUM56270.1"/>
    </source>
</evidence>
<name>A0A291JP25_9STAP</name>
<feature type="transmembrane region" description="Helical" evidence="1">
    <location>
        <begin position="162"/>
        <end position="186"/>
    </location>
</feature>
<dbReference type="RefSeq" id="WP_096811093.1">
    <property type="nucleotide sequence ID" value="NZ_BMCF01000003.1"/>
</dbReference>
<sequence length="202" mass="23198">MFNIQDPNYAKRSIKIFIFTAIIFLITFVLAVIFSPSIENFKNMTDGQHGNIARANGLTKVWEYIINNGFKVPFQMFIFSLIPIPFLYFLNLVSTTITTGIVFGFVVHFDFDKGIIMVLSSIPHTIIEILAMCLVISGLYKVSQSIIRKISNIFRKTKKQNLSFKLALSNVFKIYFLIALPLYILAGFIETYLTDFIYNLFI</sequence>
<organism evidence="3 4">
    <name type="scientific">Staphylococcus nepalensis</name>
    <dbReference type="NCBI Taxonomy" id="214473"/>
    <lineage>
        <taxon>Bacteria</taxon>
        <taxon>Bacillati</taxon>
        <taxon>Bacillota</taxon>
        <taxon>Bacilli</taxon>
        <taxon>Bacillales</taxon>
        <taxon>Staphylococcaceae</taxon>
        <taxon>Staphylococcus</taxon>
    </lineage>
</organism>
<reference evidence="2 5" key="2">
    <citation type="submission" date="2021-03" db="EMBL/GenBank/DDBJ databases">
        <title>Staphylococci and Mammaliicocci in bats.</title>
        <authorList>
            <person name="Fountain K."/>
        </authorList>
    </citation>
    <scope>NUCLEOTIDE SEQUENCE [LARGE SCALE GENOMIC DNA]</scope>
    <source>
        <strain evidence="2 5">18_1_E_SW</strain>
    </source>
</reference>
<reference evidence="3 4" key="1">
    <citation type="submission" date="2018-06" db="EMBL/GenBank/DDBJ databases">
        <authorList>
            <consortium name="Pathogen Informatics"/>
            <person name="Doyle S."/>
        </authorList>
    </citation>
    <scope>NUCLEOTIDE SEQUENCE [LARGE SCALE GENOMIC DNA]</scope>
    <source>
        <strain evidence="3 4">NCTC13834</strain>
    </source>
</reference>
<dbReference type="InterPro" id="IPR002798">
    <property type="entry name" value="SpoIIM-like"/>
</dbReference>
<protein>
    <submittedName>
        <fullName evidence="3">Membrane protein</fullName>
    </submittedName>
    <submittedName>
        <fullName evidence="2">Stage II sporulation protein M</fullName>
    </submittedName>
</protein>
<dbReference type="GeneID" id="66778046"/>
<keyword evidence="5" id="KW-1185">Reference proteome</keyword>
<evidence type="ECO:0000313" key="4">
    <source>
        <dbReference type="Proteomes" id="UP000254412"/>
    </source>
</evidence>
<dbReference type="Proteomes" id="UP000254412">
    <property type="component" value="Unassembled WGS sequence"/>
</dbReference>
<dbReference type="AlphaFoldDB" id="A0A291JP25"/>
<evidence type="ECO:0000313" key="2">
    <source>
        <dbReference type="EMBL" id="MBO1227538.1"/>
    </source>
</evidence>
<evidence type="ECO:0000313" key="5">
    <source>
        <dbReference type="Proteomes" id="UP000664081"/>
    </source>
</evidence>
<feature type="transmembrane region" description="Helical" evidence="1">
    <location>
        <begin position="16"/>
        <end position="34"/>
    </location>
</feature>
<proteinExistence type="predicted"/>
<evidence type="ECO:0000256" key="1">
    <source>
        <dbReference type="SAM" id="Phobius"/>
    </source>
</evidence>
<accession>A0A291JP25</accession>
<dbReference type="Pfam" id="PF01944">
    <property type="entry name" value="SpoIIM"/>
    <property type="match status" value="1"/>
</dbReference>
<keyword evidence="1" id="KW-0472">Membrane</keyword>
<dbReference type="EMBL" id="UHDS01000001">
    <property type="protein sequence ID" value="SUM56270.1"/>
    <property type="molecule type" value="Genomic_DNA"/>
</dbReference>
<feature type="transmembrane region" description="Helical" evidence="1">
    <location>
        <begin position="115"/>
        <end position="142"/>
    </location>
</feature>
<dbReference type="EMBL" id="JAFNLT010000007">
    <property type="protein sequence ID" value="MBO1227538.1"/>
    <property type="molecule type" value="Genomic_DNA"/>
</dbReference>
<dbReference type="Proteomes" id="UP000664081">
    <property type="component" value="Unassembled WGS sequence"/>
</dbReference>
<dbReference type="KEGG" id="snl:BJD96_13365"/>
<gene>
    <name evidence="2" type="ORF">J3T88_09515</name>
    <name evidence="3" type="ORF">NCTC13834_02678</name>
</gene>
<keyword evidence="1" id="KW-1133">Transmembrane helix</keyword>
<keyword evidence="1" id="KW-0812">Transmembrane</keyword>